<feature type="domain" description="4Fe-4S ferredoxin-type" evidence="5">
    <location>
        <begin position="49"/>
        <end position="78"/>
    </location>
</feature>
<dbReference type="PANTHER" id="PTHR43687:SF1">
    <property type="entry name" value="FERREDOXIN III"/>
    <property type="match status" value="1"/>
</dbReference>
<dbReference type="SUPFAM" id="SSF54862">
    <property type="entry name" value="4Fe-4S ferredoxins"/>
    <property type="match status" value="1"/>
</dbReference>
<protein>
    <submittedName>
        <fullName evidence="6">NAD(P)H-quinone oxidoreductase subunit I, chloroplastic</fullName>
        <ecNumber evidence="6">1.6.5.11</ecNumber>
    </submittedName>
</protein>
<feature type="domain" description="4Fe-4S ferredoxin-type" evidence="5">
    <location>
        <begin position="3"/>
        <end position="32"/>
    </location>
</feature>
<dbReference type="Pfam" id="PF12838">
    <property type="entry name" value="Fer4_7"/>
    <property type="match status" value="1"/>
</dbReference>
<dbReference type="InterPro" id="IPR017900">
    <property type="entry name" value="4Fe4S_Fe_S_CS"/>
</dbReference>
<dbReference type="EC" id="1.6.5.11" evidence="6"/>
<dbReference type="PANTHER" id="PTHR43687">
    <property type="entry name" value="ADENYLYLSULFATE REDUCTASE, BETA SUBUNIT"/>
    <property type="match status" value="1"/>
</dbReference>
<comment type="caution">
    <text evidence="6">The sequence shown here is derived from an EMBL/GenBank/DDBJ whole genome shotgun (WGS) entry which is preliminary data.</text>
</comment>
<dbReference type="AlphaFoldDB" id="A0A644V5G2"/>
<dbReference type="Gene3D" id="3.30.70.20">
    <property type="match status" value="2"/>
</dbReference>
<dbReference type="InterPro" id="IPR017896">
    <property type="entry name" value="4Fe4S_Fe-S-bd"/>
</dbReference>
<evidence type="ECO:0000256" key="3">
    <source>
        <dbReference type="ARBA" id="ARBA00023004"/>
    </source>
</evidence>
<keyword evidence="1" id="KW-0004">4Fe-4S</keyword>
<keyword evidence="4" id="KW-0411">Iron-sulfur</keyword>
<sequence length="93" mass="9764">MAFAMHINMERCTGCNNCVVACPVNALELNTVDPATTDKIYLVVDGKAKILDVKHELCAGCGVCVEACPYNVIRLVGPQEGAPAAKAVVGAHH</sequence>
<evidence type="ECO:0000256" key="1">
    <source>
        <dbReference type="ARBA" id="ARBA00022485"/>
    </source>
</evidence>
<evidence type="ECO:0000259" key="5">
    <source>
        <dbReference type="PROSITE" id="PS51379"/>
    </source>
</evidence>
<dbReference type="GO" id="GO:0051539">
    <property type="term" value="F:4 iron, 4 sulfur cluster binding"/>
    <property type="evidence" value="ECO:0007669"/>
    <property type="project" value="UniProtKB-KW"/>
</dbReference>
<evidence type="ECO:0000256" key="2">
    <source>
        <dbReference type="ARBA" id="ARBA00022723"/>
    </source>
</evidence>
<dbReference type="PROSITE" id="PS51379">
    <property type="entry name" value="4FE4S_FER_2"/>
    <property type="match status" value="2"/>
</dbReference>
<dbReference type="GO" id="GO:0016491">
    <property type="term" value="F:oxidoreductase activity"/>
    <property type="evidence" value="ECO:0007669"/>
    <property type="project" value="UniProtKB-KW"/>
</dbReference>
<accession>A0A644V5G2</accession>
<dbReference type="GO" id="GO:0046872">
    <property type="term" value="F:metal ion binding"/>
    <property type="evidence" value="ECO:0007669"/>
    <property type="project" value="UniProtKB-KW"/>
</dbReference>
<keyword evidence="2" id="KW-0479">Metal-binding</keyword>
<organism evidence="6">
    <name type="scientific">bioreactor metagenome</name>
    <dbReference type="NCBI Taxonomy" id="1076179"/>
    <lineage>
        <taxon>unclassified sequences</taxon>
        <taxon>metagenomes</taxon>
        <taxon>ecological metagenomes</taxon>
    </lineage>
</organism>
<keyword evidence="6" id="KW-0560">Oxidoreductase</keyword>
<dbReference type="EMBL" id="VSSQ01000222">
    <property type="protein sequence ID" value="MPL86447.1"/>
    <property type="molecule type" value="Genomic_DNA"/>
</dbReference>
<dbReference type="InterPro" id="IPR050572">
    <property type="entry name" value="Fe-S_Ferredoxin"/>
</dbReference>
<evidence type="ECO:0000256" key="4">
    <source>
        <dbReference type="ARBA" id="ARBA00023014"/>
    </source>
</evidence>
<gene>
    <name evidence="6" type="primary">ndhI_41</name>
    <name evidence="6" type="ORF">SDC9_32427</name>
</gene>
<proteinExistence type="predicted"/>
<reference evidence="6" key="1">
    <citation type="submission" date="2019-08" db="EMBL/GenBank/DDBJ databases">
        <authorList>
            <person name="Kucharzyk K."/>
            <person name="Murdoch R.W."/>
            <person name="Higgins S."/>
            <person name="Loffler F."/>
        </authorList>
    </citation>
    <scope>NUCLEOTIDE SEQUENCE</scope>
</reference>
<name>A0A644V5G2_9ZZZZ</name>
<keyword evidence="3" id="KW-0408">Iron</keyword>
<dbReference type="PROSITE" id="PS00198">
    <property type="entry name" value="4FE4S_FER_1"/>
    <property type="match status" value="2"/>
</dbReference>
<evidence type="ECO:0000313" key="6">
    <source>
        <dbReference type="EMBL" id="MPL86447.1"/>
    </source>
</evidence>